<evidence type="ECO:0000256" key="4">
    <source>
        <dbReference type="PROSITE-ProRule" id="PRU00325"/>
    </source>
</evidence>
<reference evidence="7" key="4">
    <citation type="submission" date="2019-03" db="UniProtKB">
        <authorList>
            <consortium name="EnsemblPlants"/>
        </authorList>
    </citation>
    <scope>IDENTIFICATION</scope>
</reference>
<feature type="region of interest" description="Disordered" evidence="5">
    <location>
        <begin position="165"/>
        <end position="186"/>
    </location>
</feature>
<dbReference type="PROSITE" id="PS50966">
    <property type="entry name" value="ZF_SWIM"/>
    <property type="match status" value="1"/>
</dbReference>
<evidence type="ECO:0000256" key="3">
    <source>
        <dbReference type="ARBA" id="ARBA00022833"/>
    </source>
</evidence>
<feature type="compositionally biased region" description="Low complexity" evidence="5">
    <location>
        <begin position="250"/>
        <end position="291"/>
    </location>
</feature>
<dbReference type="AlphaFoldDB" id="A0A453PQE8"/>
<proteinExistence type="predicted"/>
<evidence type="ECO:0000256" key="1">
    <source>
        <dbReference type="ARBA" id="ARBA00022723"/>
    </source>
</evidence>
<dbReference type="PANTHER" id="PTHR31973:SF187">
    <property type="entry name" value="MUTATOR TRANSPOSASE MUDRA PROTEIN"/>
    <property type="match status" value="1"/>
</dbReference>
<keyword evidence="3" id="KW-0862">Zinc</keyword>
<dbReference type="PANTHER" id="PTHR31973">
    <property type="entry name" value="POLYPROTEIN, PUTATIVE-RELATED"/>
    <property type="match status" value="1"/>
</dbReference>
<dbReference type="InterPro" id="IPR007527">
    <property type="entry name" value="Znf_SWIM"/>
</dbReference>
<keyword evidence="1" id="KW-0479">Metal-binding</keyword>
<accession>A0A453PQE8</accession>
<sequence>MLLTQIVRQTWLLTTYLSCSTSTSLILGKKPIRTMIDGIKNKQMVRWHRNRESGKETLWEITPYYAEKLEVEKERARFCKPIQAGVNLWQVTSGQQTHAVNLALHTCGCRKWDLSGTPCNHAISAINKAKRFPEDYVCEFFKKPFYLAAYEPMIYPVPGEHDWTKTTGPDIEPPKFHVKKGRKREKRIKGRFEVPKPKESSRMATITCSNCGLQGHRYTSCSKQLKPELALRKNKHVASRRPRNVDEARAQAAPARAEAAPARAQATPARGEAAPARAQAAPARAQAAPRAGARHGAARHSRPFSAPRAAAGASTSGASTSAGPTTHTGWMSFLTASGNT</sequence>
<dbReference type="InterPro" id="IPR006564">
    <property type="entry name" value="Znf_PMZ"/>
</dbReference>
<reference evidence="7" key="3">
    <citation type="journal article" date="2017" name="Nature">
        <title>Genome sequence of the progenitor of the wheat D genome Aegilops tauschii.</title>
        <authorList>
            <person name="Luo M.C."/>
            <person name="Gu Y.Q."/>
            <person name="Puiu D."/>
            <person name="Wang H."/>
            <person name="Twardziok S.O."/>
            <person name="Deal K.R."/>
            <person name="Huo N."/>
            <person name="Zhu T."/>
            <person name="Wang L."/>
            <person name="Wang Y."/>
            <person name="McGuire P.E."/>
            <person name="Liu S."/>
            <person name="Long H."/>
            <person name="Ramasamy R.K."/>
            <person name="Rodriguez J.C."/>
            <person name="Van S.L."/>
            <person name="Yuan L."/>
            <person name="Wang Z."/>
            <person name="Xia Z."/>
            <person name="Xiao L."/>
            <person name="Anderson O.D."/>
            <person name="Ouyang S."/>
            <person name="Liang Y."/>
            <person name="Zimin A.V."/>
            <person name="Pertea G."/>
            <person name="Qi P."/>
            <person name="Bennetzen J.L."/>
            <person name="Dai X."/>
            <person name="Dawson M.W."/>
            <person name="Muller H.G."/>
            <person name="Kugler K."/>
            <person name="Rivarola-Duarte L."/>
            <person name="Spannagl M."/>
            <person name="Mayer K.F.X."/>
            <person name="Lu F.H."/>
            <person name="Bevan M.W."/>
            <person name="Leroy P."/>
            <person name="Li P."/>
            <person name="You F.M."/>
            <person name="Sun Q."/>
            <person name="Liu Z."/>
            <person name="Lyons E."/>
            <person name="Wicker T."/>
            <person name="Salzberg S.L."/>
            <person name="Devos K.M."/>
            <person name="Dvorak J."/>
        </authorList>
    </citation>
    <scope>NUCLEOTIDE SEQUENCE [LARGE SCALE GENOMIC DNA]</scope>
    <source>
        <strain evidence="7">cv. AL8/78</strain>
    </source>
</reference>
<evidence type="ECO:0000313" key="7">
    <source>
        <dbReference type="EnsemblPlants" id="AET6Gv20811200.1"/>
    </source>
</evidence>
<evidence type="ECO:0000256" key="2">
    <source>
        <dbReference type="ARBA" id="ARBA00022771"/>
    </source>
</evidence>
<dbReference type="SMART" id="SM00575">
    <property type="entry name" value="ZnF_PMZ"/>
    <property type="match status" value="1"/>
</dbReference>
<feature type="compositionally biased region" description="Basic residues" evidence="5">
    <location>
        <begin position="292"/>
        <end position="302"/>
    </location>
</feature>
<reference evidence="8" key="2">
    <citation type="journal article" date="2017" name="Nat. Plants">
        <title>The Aegilops tauschii genome reveals multiple impacts of transposons.</title>
        <authorList>
            <person name="Zhao G."/>
            <person name="Zou C."/>
            <person name="Li K."/>
            <person name="Wang K."/>
            <person name="Li T."/>
            <person name="Gao L."/>
            <person name="Zhang X."/>
            <person name="Wang H."/>
            <person name="Yang Z."/>
            <person name="Liu X."/>
            <person name="Jiang W."/>
            <person name="Mao L."/>
            <person name="Kong X."/>
            <person name="Jiao Y."/>
            <person name="Jia J."/>
        </authorList>
    </citation>
    <scope>NUCLEOTIDE SEQUENCE [LARGE SCALE GENOMIC DNA]</scope>
    <source>
        <strain evidence="8">cv. AL8/78</strain>
    </source>
</reference>
<dbReference type="GO" id="GO:0008270">
    <property type="term" value="F:zinc ion binding"/>
    <property type="evidence" value="ECO:0007669"/>
    <property type="project" value="UniProtKB-KW"/>
</dbReference>
<evidence type="ECO:0000259" key="6">
    <source>
        <dbReference type="PROSITE" id="PS50966"/>
    </source>
</evidence>
<evidence type="ECO:0000256" key="5">
    <source>
        <dbReference type="SAM" id="MobiDB-lite"/>
    </source>
</evidence>
<dbReference type="Pfam" id="PF04434">
    <property type="entry name" value="SWIM"/>
    <property type="match status" value="1"/>
</dbReference>
<dbReference type="Gramene" id="AET6Gv20811200.1">
    <property type="protein sequence ID" value="AET6Gv20811200.1"/>
    <property type="gene ID" value="AET6Gv20811200"/>
</dbReference>
<evidence type="ECO:0000313" key="8">
    <source>
        <dbReference type="Proteomes" id="UP000015105"/>
    </source>
</evidence>
<feature type="compositionally biased region" description="Basic residues" evidence="5">
    <location>
        <begin position="233"/>
        <end position="242"/>
    </location>
</feature>
<protein>
    <recommendedName>
        <fullName evidence="6">SWIM-type domain-containing protein</fullName>
    </recommendedName>
</protein>
<organism evidence="7 8">
    <name type="scientific">Aegilops tauschii subsp. strangulata</name>
    <name type="common">Goatgrass</name>
    <dbReference type="NCBI Taxonomy" id="200361"/>
    <lineage>
        <taxon>Eukaryota</taxon>
        <taxon>Viridiplantae</taxon>
        <taxon>Streptophyta</taxon>
        <taxon>Embryophyta</taxon>
        <taxon>Tracheophyta</taxon>
        <taxon>Spermatophyta</taxon>
        <taxon>Magnoliopsida</taxon>
        <taxon>Liliopsida</taxon>
        <taxon>Poales</taxon>
        <taxon>Poaceae</taxon>
        <taxon>BOP clade</taxon>
        <taxon>Pooideae</taxon>
        <taxon>Triticodae</taxon>
        <taxon>Triticeae</taxon>
        <taxon>Triticinae</taxon>
        <taxon>Aegilops</taxon>
    </lineage>
</organism>
<dbReference type="Proteomes" id="UP000015105">
    <property type="component" value="Chromosome 6D"/>
</dbReference>
<keyword evidence="2 4" id="KW-0863">Zinc-finger</keyword>
<reference evidence="8" key="1">
    <citation type="journal article" date="2014" name="Science">
        <title>Ancient hybridizations among the ancestral genomes of bread wheat.</title>
        <authorList>
            <consortium name="International Wheat Genome Sequencing Consortium,"/>
            <person name="Marcussen T."/>
            <person name="Sandve S.R."/>
            <person name="Heier L."/>
            <person name="Spannagl M."/>
            <person name="Pfeifer M."/>
            <person name="Jakobsen K.S."/>
            <person name="Wulff B.B."/>
            <person name="Steuernagel B."/>
            <person name="Mayer K.F."/>
            <person name="Olsen O.A."/>
        </authorList>
    </citation>
    <scope>NUCLEOTIDE SEQUENCE [LARGE SCALE GENOMIC DNA]</scope>
    <source>
        <strain evidence="8">cv. AL8/78</strain>
    </source>
</reference>
<dbReference type="STRING" id="200361.A0A453PQE8"/>
<feature type="domain" description="SWIM-type" evidence="6">
    <location>
        <begin position="98"/>
        <end position="130"/>
    </location>
</feature>
<feature type="compositionally biased region" description="Basic residues" evidence="5">
    <location>
        <begin position="176"/>
        <end position="186"/>
    </location>
</feature>
<keyword evidence="8" id="KW-1185">Reference proteome</keyword>
<dbReference type="EnsemblPlants" id="AET6Gv20811200.1">
    <property type="protein sequence ID" value="AET6Gv20811200.1"/>
    <property type="gene ID" value="AET6Gv20811200"/>
</dbReference>
<feature type="compositionally biased region" description="Low complexity" evidence="5">
    <location>
        <begin position="303"/>
        <end position="328"/>
    </location>
</feature>
<reference evidence="7" key="5">
    <citation type="journal article" date="2021" name="G3 (Bethesda)">
        <title>Aegilops tauschii genome assembly Aet v5.0 features greater sequence contiguity and improved annotation.</title>
        <authorList>
            <person name="Wang L."/>
            <person name="Zhu T."/>
            <person name="Rodriguez J.C."/>
            <person name="Deal K.R."/>
            <person name="Dubcovsky J."/>
            <person name="McGuire P.E."/>
            <person name="Lux T."/>
            <person name="Spannagl M."/>
            <person name="Mayer K.F.X."/>
            <person name="Baldrich P."/>
            <person name="Meyers B.C."/>
            <person name="Huo N."/>
            <person name="Gu Y.Q."/>
            <person name="Zhou H."/>
            <person name="Devos K.M."/>
            <person name="Bennetzen J.L."/>
            <person name="Unver T."/>
            <person name="Budak H."/>
            <person name="Gulick P.J."/>
            <person name="Galiba G."/>
            <person name="Kalapos B."/>
            <person name="Nelson D.R."/>
            <person name="Li P."/>
            <person name="You F.M."/>
            <person name="Luo M.C."/>
            <person name="Dvorak J."/>
        </authorList>
    </citation>
    <scope>NUCLEOTIDE SEQUENCE [LARGE SCALE GENOMIC DNA]</scope>
    <source>
        <strain evidence="7">cv. AL8/78</strain>
    </source>
</reference>
<name>A0A453PQE8_AEGTS</name>
<feature type="region of interest" description="Disordered" evidence="5">
    <location>
        <begin position="233"/>
        <end position="340"/>
    </location>
</feature>